<evidence type="ECO:0000313" key="1">
    <source>
        <dbReference type="EMBL" id="KAL0579853.1"/>
    </source>
</evidence>
<comment type="caution">
    <text evidence="1">The sequence shown here is derived from an EMBL/GenBank/DDBJ whole genome shotgun (WGS) entry which is preliminary data.</text>
</comment>
<proteinExistence type="predicted"/>
<protein>
    <submittedName>
        <fullName evidence="1">Uncharacterized protein</fullName>
    </submittedName>
</protein>
<sequence>MNIPAVKDPSNFLPQPTNEFTSTNLGTVSATPTAGTGLAVWGLDNSSPTAAVDHFTSLYPEIVDFAKTLENPPWMPPFDMLTVKSASTITKNVDIAFAGLKIAGDPRPDILKGLADVIERHADWKTGGPGIDRTRRIFFDQMMSLVEDALRARRIQFYATLKTLCSNVGVRIAAV</sequence>
<reference evidence="1 2" key="1">
    <citation type="submission" date="2024-02" db="EMBL/GenBank/DDBJ databases">
        <title>A draft genome for the cacao thread blight pathogen Marasmius crinis-equi.</title>
        <authorList>
            <person name="Cohen S.P."/>
            <person name="Baruah I.K."/>
            <person name="Amoako-Attah I."/>
            <person name="Bukari Y."/>
            <person name="Meinhardt L.W."/>
            <person name="Bailey B.A."/>
        </authorList>
    </citation>
    <scope>NUCLEOTIDE SEQUENCE [LARGE SCALE GENOMIC DNA]</scope>
    <source>
        <strain evidence="1 2">GH-76</strain>
    </source>
</reference>
<accession>A0ABR3FWK9</accession>
<keyword evidence="2" id="KW-1185">Reference proteome</keyword>
<dbReference type="EMBL" id="JBAHYK010000046">
    <property type="protein sequence ID" value="KAL0579853.1"/>
    <property type="molecule type" value="Genomic_DNA"/>
</dbReference>
<gene>
    <name evidence="1" type="ORF">V5O48_002162</name>
</gene>
<organism evidence="1 2">
    <name type="scientific">Marasmius crinis-equi</name>
    <dbReference type="NCBI Taxonomy" id="585013"/>
    <lineage>
        <taxon>Eukaryota</taxon>
        <taxon>Fungi</taxon>
        <taxon>Dikarya</taxon>
        <taxon>Basidiomycota</taxon>
        <taxon>Agaricomycotina</taxon>
        <taxon>Agaricomycetes</taxon>
        <taxon>Agaricomycetidae</taxon>
        <taxon>Agaricales</taxon>
        <taxon>Marasmiineae</taxon>
        <taxon>Marasmiaceae</taxon>
        <taxon>Marasmius</taxon>
    </lineage>
</organism>
<dbReference type="Proteomes" id="UP001465976">
    <property type="component" value="Unassembled WGS sequence"/>
</dbReference>
<evidence type="ECO:0000313" key="2">
    <source>
        <dbReference type="Proteomes" id="UP001465976"/>
    </source>
</evidence>
<name>A0ABR3FWK9_9AGAR</name>